<dbReference type="EMBL" id="CM042031">
    <property type="protein sequence ID" value="KAI3784051.1"/>
    <property type="molecule type" value="Genomic_DNA"/>
</dbReference>
<evidence type="ECO:0000313" key="2">
    <source>
        <dbReference type="Proteomes" id="UP001056120"/>
    </source>
</evidence>
<protein>
    <submittedName>
        <fullName evidence="1">Uncharacterized protein</fullName>
    </submittedName>
</protein>
<dbReference type="Proteomes" id="UP001056120">
    <property type="component" value="Linkage Group LG14"/>
</dbReference>
<reference evidence="2" key="1">
    <citation type="journal article" date="2022" name="Mol. Ecol. Resour.">
        <title>The genomes of chicory, endive, great burdock and yacon provide insights into Asteraceae palaeo-polyploidization history and plant inulin production.</title>
        <authorList>
            <person name="Fan W."/>
            <person name="Wang S."/>
            <person name="Wang H."/>
            <person name="Wang A."/>
            <person name="Jiang F."/>
            <person name="Liu H."/>
            <person name="Zhao H."/>
            <person name="Xu D."/>
            <person name="Zhang Y."/>
        </authorList>
    </citation>
    <scope>NUCLEOTIDE SEQUENCE [LARGE SCALE GENOMIC DNA]</scope>
    <source>
        <strain evidence="2">cv. Yunnan</strain>
    </source>
</reference>
<gene>
    <name evidence="1" type="ORF">L1987_43143</name>
</gene>
<sequence>MIQKVIVDSTCMENDDEKLQEVMIENKVLECDKTKAETELSFWKEKAKELESNINSMNEKVKEDMNVVSKGSKEAFHSQVRKQLPFEEDGCSNTPGVAQSTFHGIIDISDEDVSYNEISTVKKVSGSSK</sequence>
<keyword evidence="2" id="KW-1185">Reference proteome</keyword>
<accession>A0ACB9GLU7</accession>
<proteinExistence type="predicted"/>
<evidence type="ECO:0000313" key="1">
    <source>
        <dbReference type="EMBL" id="KAI3784051.1"/>
    </source>
</evidence>
<name>A0ACB9GLU7_9ASTR</name>
<comment type="caution">
    <text evidence="1">The sequence shown here is derived from an EMBL/GenBank/DDBJ whole genome shotgun (WGS) entry which is preliminary data.</text>
</comment>
<reference evidence="1 2" key="2">
    <citation type="journal article" date="2022" name="Mol. Ecol. Resour.">
        <title>The genomes of chicory, endive, great burdock and yacon provide insights into Asteraceae paleo-polyploidization history and plant inulin production.</title>
        <authorList>
            <person name="Fan W."/>
            <person name="Wang S."/>
            <person name="Wang H."/>
            <person name="Wang A."/>
            <person name="Jiang F."/>
            <person name="Liu H."/>
            <person name="Zhao H."/>
            <person name="Xu D."/>
            <person name="Zhang Y."/>
        </authorList>
    </citation>
    <scope>NUCLEOTIDE SEQUENCE [LARGE SCALE GENOMIC DNA]</scope>
    <source>
        <strain evidence="2">cv. Yunnan</strain>
        <tissue evidence="1">Leaves</tissue>
    </source>
</reference>
<organism evidence="1 2">
    <name type="scientific">Smallanthus sonchifolius</name>
    <dbReference type="NCBI Taxonomy" id="185202"/>
    <lineage>
        <taxon>Eukaryota</taxon>
        <taxon>Viridiplantae</taxon>
        <taxon>Streptophyta</taxon>
        <taxon>Embryophyta</taxon>
        <taxon>Tracheophyta</taxon>
        <taxon>Spermatophyta</taxon>
        <taxon>Magnoliopsida</taxon>
        <taxon>eudicotyledons</taxon>
        <taxon>Gunneridae</taxon>
        <taxon>Pentapetalae</taxon>
        <taxon>asterids</taxon>
        <taxon>campanulids</taxon>
        <taxon>Asterales</taxon>
        <taxon>Asteraceae</taxon>
        <taxon>Asteroideae</taxon>
        <taxon>Heliantheae alliance</taxon>
        <taxon>Millerieae</taxon>
        <taxon>Smallanthus</taxon>
    </lineage>
</organism>